<keyword evidence="6 11" id="KW-0949">S-adenosyl-L-methionine</keyword>
<dbReference type="InterPro" id="IPR000953">
    <property type="entry name" value="Chromo/chromo_shadow_dom"/>
</dbReference>
<dbReference type="InterPro" id="IPR046341">
    <property type="entry name" value="SET_dom_sf"/>
</dbReference>
<dbReference type="Pfam" id="PF05033">
    <property type="entry name" value="Pre-SET"/>
    <property type="match status" value="1"/>
</dbReference>
<dbReference type="Proteomes" id="UP000717515">
    <property type="component" value="Unassembled WGS sequence"/>
</dbReference>
<dbReference type="PROSITE" id="PS50013">
    <property type="entry name" value="CHROMO_2"/>
    <property type="match status" value="1"/>
</dbReference>
<dbReference type="AlphaFoldDB" id="A0A9P8AA56"/>
<feature type="binding site" evidence="12">
    <location>
        <position position="182"/>
    </location>
    <ligand>
        <name>Zn(2+)</name>
        <dbReference type="ChEBI" id="CHEBI:29105"/>
        <label>1</label>
    </ligand>
</feature>
<gene>
    <name evidence="18" type="ORF">KVV02_003571</name>
</gene>
<feature type="binding site" evidence="12">
    <location>
        <position position="226"/>
    </location>
    <ligand>
        <name>Zn(2+)</name>
        <dbReference type="ChEBI" id="CHEBI:29105"/>
        <label>2</label>
    </ligand>
</feature>
<dbReference type="GO" id="GO:0140949">
    <property type="term" value="F:histone H3K9 trimethyltransferase activity"/>
    <property type="evidence" value="ECO:0007669"/>
    <property type="project" value="UniProtKB-EC"/>
</dbReference>
<dbReference type="CDD" id="cd00024">
    <property type="entry name" value="CD_CSD"/>
    <property type="match status" value="1"/>
</dbReference>
<keyword evidence="9 11" id="KW-0156">Chromatin regulator</keyword>
<dbReference type="SMART" id="SM00298">
    <property type="entry name" value="CHROMO"/>
    <property type="match status" value="1"/>
</dbReference>
<dbReference type="PROSITE" id="PS50868">
    <property type="entry name" value="POST_SET"/>
    <property type="match status" value="1"/>
</dbReference>
<sequence>MPKRKVDAFSDSESFGRSSTTTVDLSERKRPVDEDEEDELSEGEFEVEEICGIRFIQQGETPQFNVKWLGYPYDSNTWEPLENLSNCLGMVKEYLLTTFALQTLDTTEKSKLPSSLSIAPLSRAEALRRFEDMLNASPGPRITVENTVDDVTCPDGFVYISNPVYGKDVLPPDVGFASHCSCEPGDCRPESCECLLNSLGENEYLVFPFEKDGRVREQATNLLYECSELCGCGPDCISKASQRGRQYPLRLKRFPVKGWGVILDGNRPIPPRTFVSRYVGEIITVQEAEERGKIYEPLGVTYLFDLDYSTNQGPVYSVDAFHQGNESRFFNHSCDPNLSVYNLTGGDYAGDAHLMTLSFWSNRYISPGDELTFDYNGQFVQEWFKEDRSSRNEKRRDSQEKKTPCACGAANCQKWVHL</sequence>
<evidence type="ECO:0000256" key="1">
    <source>
        <dbReference type="ARBA" id="ARBA00004123"/>
    </source>
</evidence>
<evidence type="ECO:0000259" key="14">
    <source>
        <dbReference type="PROSITE" id="PS50013"/>
    </source>
</evidence>
<feature type="domain" description="Post-SET" evidence="17">
    <location>
        <begin position="401"/>
        <end position="417"/>
    </location>
</feature>
<evidence type="ECO:0000256" key="8">
    <source>
        <dbReference type="ARBA" id="ARBA00022833"/>
    </source>
</evidence>
<feature type="binding site" evidence="12">
    <location>
        <position position="180"/>
    </location>
    <ligand>
        <name>Zn(2+)</name>
        <dbReference type="ChEBI" id="CHEBI:29105"/>
        <label>2</label>
    </ligand>
</feature>
<dbReference type="PROSITE" id="PS00598">
    <property type="entry name" value="CHROMO_1"/>
    <property type="match status" value="1"/>
</dbReference>
<feature type="binding site" evidence="12">
    <location>
        <position position="230"/>
    </location>
    <ligand>
        <name>Zn(2+)</name>
        <dbReference type="ChEBI" id="CHEBI:29105"/>
        <label>2</label>
    </ligand>
</feature>
<dbReference type="Pfam" id="PF00385">
    <property type="entry name" value="Chromo"/>
    <property type="match status" value="1"/>
</dbReference>
<dbReference type="SMART" id="SM00468">
    <property type="entry name" value="PreSET"/>
    <property type="match status" value="1"/>
</dbReference>
<keyword evidence="10 11" id="KW-0539">Nucleus</keyword>
<feature type="binding site" evidence="12">
    <location>
        <position position="192"/>
    </location>
    <ligand>
        <name>Zn(2+)</name>
        <dbReference type="ChEBI" id="CHEBI:29105"/>
        <label>1</label>
    </ligand>
</feature>
<feature type="domain" description="Pre-SET" evidence="16">
    <location>
        <begin position="178"/>
        <end position="244"/>
    </location>
</feature>
<keyword evidence="4 11" id="KW-0489">Methyltransferase</keyword>
<evidence type="ECO:0000256" key="10">
    <source>
        <dbReference type="ARBA" id="ARBA00023242"/>
    </source>
</evidence>
<evidence type="ECO:0000256" key="5">
    <source>
        <dbReference type="ARBA" id="ARBA00022679"/>
    </source>
</evidence>
<evidence type="ECO:0000256" key="9">
    <source>
        <dbReference type="ARBA" id="ARBA00022853"/>
    </source>
</evidence>
<dbReference type="GO" id="GO:0005634">
    <property type="term" value="C:nucleus"/>
    <property type="evidence" value="ECO:0007669"/>
    <property type="project" value="UniProtKB-SubCell"/>
</dbReference>
<feature type="binding site" evidence="12">
    <location>
        <position position="405"/>
    </location>
    <ligand>
        <name>Zn(2+)</name>
        <dbReference type="ChEBI" id="CHEBI:29105"/>
        <label>4</label>
    </ligand>
</feature>
<feature type="compositionally biased region" description="Acidic residues" evidence="13">
    <location>
        <begin position="33"/>
        <end position="43"/>
    </location>
</feature>
<feature type="binding site" evidence="12">
    <location>
        <position position="412"/>
    </location>
    <ligand>
        <name>Zn(2+)</name>
        <dbReference type="ChEBI" id="CHEBI:29105"/>
        <label>4</label>
    </ligand>
</feature>
<dbReference type="SUPFAM" id="SSF82199">
    <property type="entry name" value="SET domain"/>
    <property type="match status" value="1"/>
</dbReference>
<feature type="binding site" evidence="12">
    <location>
        <position position="407"/>
    </location>
    <ligand>
        <name>Zn(2+)</name>
        <dbReference type="ChEBI" id="CHEBI:29105"/>
        <label>4</label>
    </ligand>
</feature>
<keyword evidence="5 11" id="KW-0808">Transferase</keyword>
<dbReference type="EC" id="2.1.1.355" evidence="11"/>
<dbReference type="PANTHER" id="PTHR46223:SF3">
    <property type="entry name" value="HISTONE-LYSINE N-METHYLTRANSFERASE SET-23"/>
    <property type="match status" value="1"/>
</dbReference>
<organism evidence="18 19">
    <name type="scientific">Mortierella alpina</name>
    <name type="common">Oleaginous fungus</name>
    <name type="synonym">Mortierella renispora</name>
    <dbReference type="NCBI Taxonomy" id="64518"/>
    <lineage>
        <taxon>Eukaryota</taxon>
        <taxon>Fungi</taxon>
        <taxon>Fungi incertae sedis</taxon>
        <taxon>Mucoromycota</taxon>
        <taxon>Mortierellomycotina</taxon>
        <taxon>Mortierellomycetes</taxon>
        <taxon>Mortierellales</taxon>
        <taxon>Mortierellaceae</taxon>
        <taxon>Mortierella</taxon>
    </lineage>
</organism>
<evidence type="ECO:0000259" key="17">
    <source>
        <dbReference type="PROSITE" id="PS50868"/>
    </source>
</evidence>
<evidence type="ECO:0000256" key="6">
    <source>
        <dbReference type="ARBA" id="ARBA00022691"/>
    </source>
</evidence>
<dbReference type="InterPro" id="IPR003616">
    <property type="entry name" value="Post-SET_dom"/>
</dbReference>
<evidence type="ECO:0000313" key="19">
    <source>
        <dbReference type="Proteomes" id="UP000717515"/>
    </source>
</evidence>
<dbReference type="Gene3D" id="2.40.50.40">
    <property type="match status" value="1"/>
</dbReference>
<evidence type="ECO:0000256" key="2">
    <source>
        <dbReference type="ARBA" id="ARBA00004286"/>
    </source>
</evidence>
<dbReference type="PANTHER" id="PTHR46223">
    <property type="entry name" value="HISTONE-LYSINE N-METHYLTRANSFERASE SUV39H"/>
    <property type="match status" value="1"/>
</dbReference>
<dbReference type="PIRSF" id="PIRSF009343">
    <property type="entry name" value="SUV39_SET"/>
    <property type="match status" value="1"/>
</dbReference>
<comment type="subcellular location">
    <subcellularLocation>
        <location evidence="2">Chromosome</location>
    </subcellularLocation>
    <subcellularLocation>
        <location evidence="1 11">Nucleus</location>
    </subcellularLocation>
</comment>
<dbReference type="SUPFAM" id="SSF54160">
    <property type="entry name" value="Chromo domain-like"/>
    <property type="match status" value="1"/>
</dbReference>
<protein>
    <recommendedName>
        <fullName evidence="11">Histone-lysine N-methyltransferase</fullName>
        <ecNumber evidence="11">2.1.1.355</ecNumber>
    </recommendedName>
</protein>
<dbReference type="InterPro" id="IPR023780">
    <property type="entry name" value="Chromo_domain"/>
</dbReference>
<comment type="similarity">
    <text evidence="11">Belongs to the class V-like SAM-binding methyltransferase superfamily. Histone-lysine methyltransferase family. Suvar3-9 subfamily.</text>
</comment>
<dbReference type="PROSITE" id="PS50280">
    <property type="entry name" value="SET"/>
    <property type="match status" value="1"/>
</dbReference>
<dbReference type="GO" id="GO:0032259">
    <property type="term" value="P:methylation"/>
    <property type="evidence" value="ECO:0007669"/>
    <property type="project" value="UniProtKB-KW"/>
</dbReference>
<feature type="binding site" evidence="12">
    <location>
        <position position="194"/>
    </location>
    <ligand>
        <name>Zn(2+)</name>
        <dbReference type="ChEBI" id="CHEBI:29105"/>
        <label>1</label>
    </ligand>
</feature>
<feature type="binding site" evidence="12">
    <location>
        <position position="180"/>
    </location>
    <ligand>
        <name>Zn(2+)</name>
        <dbReference type="ChEBI" id="CHEBI:29105"/>
        <label>1</label>
    </ligand>
</feature>
<accession>A0A9P8AA56</accession>
<dbReference type="InterPro" id="IPR001214">
    <property type="entry name" value="SET_dom"/>
</dbReference>
<dbReference type="Gene3D" id="2.170.270.10">
    <property type="entry name" value="SET domain"/>
    <property type="match status" value="1"/>
</dbReference>
<evidence type="ECO:0000256" key="3">
    <source>
        <dbReference type="ARBA" id="ARBA00022454"/>
    </source>
</evidence>
<proteinExistence type="inferred from homology"/>
<feature type="compositionally biased region" description="Polar residues" evidence="13">
    <location>
        <begin position="11"/>
        <end position="24"/>
    </location>
</feature>
<feature type="region of interest" description="Disordered" evidence="13">
    <location>
        <begin position="1"/>
        <end position="43"/>
    </location>
</feature>
<dbReference type="InterPro" id="IPR050973">
    <property type="entry name" value="H3K9_Histone-Lys_N-MTase"/>
</dbReference>
<comment type="catalytic activity">
    <reaction evidence="11">
        <text>L-lysyl(9)-[histone H3] + 3 S-adenosyl-L-methionine = N(6),N(6),N(6)-trimethyl-L-lysyl(9)-[histone H3] + 3 S-adenosyl-L-homocysteine + 3 H(+)</text>
        <dbReference type="Rhea" id="RHEA:60276"/>
        <dbReference type="Rhea" id="RHEA-COMP:15538"/>
        <dbReference type="Rhea" id="RHEA-COMP:15546"/>
        <dbReference type="ChEBI" id="CHEBI:15378"/>
        <dbReference type="ChEBI" id="CHEBI:29969"/>
        <dbReference type="ChEBI" id="CHEBI:57856"/>
        <dbReference type="ChEBI" id="CHEBI:59789"/>
        <dbReference type="ChEBI" id="CHEBI:61961"/>
        <dbReference type="EC" id="2.1.1.355"/>
    </reaction>
</comment>
<evidence type="ECO:0000256" key="13">
    <source>
        <dbReference type="SAM" id="MobiDB-lite"/>
    </source>
</evidence>
<dbReference type="SMART" id="SM00317">
    <property type="entry name" value="SET"/>
    <property type="match status" value="1"/>
</dbReference>
<evidence type="ECO:0000259" key="15">
    <source>
        <dbReference type="PROSITE" id="PS50280"/>
    </source>
</evidence>
<reference evidence="18" key="1">
    <citation type="submission" date="2021-07" db="EMBL/GenBank/DDBJ databases">
        <title>Draft genome of Mortierella alpina, strain LL118, isolated from an aspen leaf litter sample.</title>
        <authorList>
            <person name="Yang S."/>
            <person name="Vinatzer B.A."/>
        </authorList>
    </citation>
    <scope>NUCLEOTIDE SEQUENCE</scope>
    <source>
        <strain evidence="18">LL118</strain>
    </source>
</reference>
<dbReference type="EMBL" id="JAIFTL010000047">
    <property type="protein sequence ID" value="KAG9325154.1"/>
    <property type="molecule type" value="Genomic_DNA"/>
</dbReference>
<feature type="binding site" evidence="12">
    <location>
        <position position="192"/>
    </location>
    <ligand>
        <name>Zn(2+)</name>
        <dbReference type="ChEBI" id="CHEBI:29105"/>
        <label>3</label>
    </ligand>
</feature>
<feature type="domain" description="SET" evidence="15">
    <location>
        <begin position="247"/>
        <end position="376"/>
    </location>
</feature>
<feature type="domain" description="Chromo" evidence="14">
    <location>
        <begin position="45"/>
        <end position="94"/>
    </location>
</feature>
<dbReference type="InterPro" id="IPR023779">
    <property type="entry name" value="Chromodomain_CS"/>
</dbReference>
<name>A0A9P8AA56_MORAP</name>
<evidence type="ECO:0000259" key="16">
    <source>
        <dbReference type="PROSITE" id="PS50867"/>
    </source>
</evidence>
<dbReference type="GO" id="GO:0008270">
    <property type="term" value="F:zinc ion binding"/>
    <property type="evidence" value="ECO:0007669"/>
    <property type="project" value="UniProtKB-UniRule"/>
</dbReference>
<keyword evidence="3" id="KW-0158">Chromosome</keyword>
<feature type="binding site" evidence="12">
    <location>
        <position position="232"/>
    </location>
    <ligand>
        <name>Zn(2+)</name>
        <dbReference type="ChEBI" id="CHEBI:29105"/>
        <label>3</label>
    </ligand>
</feature>
<evidence type="ECO:0000256" key="4">
    <source>
        <dbReference type="ARBA" id="ARBA00022603"/>
    </source>
</evidence>
<dbReference type="InterPro" id="IPR007728">
    <property type="entry name" value="Pre-SET_dom"/>
</dbReference>
<keyword evidence="7 11" id="KW-0479">Metal-binding</keyword>
<comment type="caution">
    <text evidence="18">The sequence shown here is derived from an EMBL/GenBank/DDBJ whole genome shotgun (WGS) entry which is preliminary data.</text>
</comment>
<dbReference type="PROSITE" id="PS50867">
    <property type="entry name" value="PRE_SET"/>
    <property type="match status" value="1"/>
</dbReference>
<feature type="binding site" evidence="12">
    <location>
        <position position="226"/>
    </location>
    <ligand>
        <name>Zn(2+)</name>
        <dbReference type="ChEBI" id="CHEBI:29105"/>
        <label>3</label>
    </ligand>
</feature>
<keyword evidence="8 11" id="KW-0862">Zinc</keyword>
<evidence type="ECO:0000313" key="18">
    <source>
        <dbReference type="EMBL" id="KAG9325154.1"/>
    </source>
</evidence>
<feature type="binding site" evidence="12">
    <location>
        <position position="236"/>
    </location>
    <ligand>
        <name>Zn(2+)</name>
        <dbReference type="ChEBI" id="CHEBI:29105"/>
        <label>3</label>
    </ligand>
</feature>
<evidence type="ECO:0000256" key="12">
    <source>
        <dbReference type="PIRSR" id="PIRSR009343-2"/>
    </source>
</evidence>
<evidence type="ECO:0000256" key="7">
    <source>
        <dbReference type="ARBA" id="ARBA00022723"/>
    </source>
</evidence>
<dbReference type="Pfam" id="PF00856">
    <property type="entry name" value="SET"/>
    <property type="match status" value="1"/>
</dbReference>
<evidence type="ECO:0000256" key="11">
    <source>
        <dbReference type="PIRNR" id="PIRNR009343"/>
    </source>
</evidence>
<dbReference type="GO" id="GO:0005694">
    <property type="term" value="C:chromosome"/>
    <property type="evidence" value="ECO:0007669"/>
    <property type="project" value="UniProtKB-SubCell"/>
</dbReference>
<dbReference type="InterPro" id="IPR016197">
    <property type="entry name" value="Chromo-like_dom_sf"/>
</dbReference>
<feature type="binding site" evidence="12">
    <location>
        <position position="334"/>
    </location>
    <ligand>
        <name>Zn(2+)</name>
        <dbReference type="ChEBI" id="CHEBI:29105"/>
        <label>4</label>
    </ligand>
</feature>
<dbReference type="InterPro" id="IPR011381">
    <property type="entry name" value="H3-K9_MeTrfase_SUV39H1/2-like"/>
</dbReference>